<accession>A0ABN1EVC1</accession>
<comment type="caution">
    <text evidence="2">The sequence shown here is derived from an EMBL/GenBank/DDBJ whole genome shotgun (WGS) entry which is preliminary data.</text>
</comment>
<keyword evidence="3" id="KW-1185">Reference proteome</keyword>
<evidence type="ECO:0000313" key="3">
    <source>
        <dbReference type="Proteomes" id="UP001501427"/>
    </source>
</evidence>
<keyword evidence="1" id="KW-0812">Transmembrane</keyword>
<evidence type="ECO:0000256" key="1">
    <source>
        <dbReference type="SAM" id="Phobius"/>
    </source>
</evidence>
<evidence type="ECO:0000313" key="2">
    <source>
        <dbReference type="EMBL" id="GAA0575413.1"/>
    </source>
</evidence>
<feature type="transmembrane region" description="Helical" evidence="1">
    <location>
        <begin position="34"/>
        <end position="55"/>
    </location>
</feature>
<dbReference type="EMBL" id="BAAAHD010000037">
    <property type="protein sequence ID" value="GAA0575413.1"/>
    <property type="molecule type" value="Genomic_DNA"/>
</dbReference>
<proteinExistence type="predicted"/>
<keyword evidence="1" id="KW-0472">Membrane</keyword>
<keyword evidence="1" id="KW-1133">Transmembrane helix</keyword>
<sequence length="65" mass="6715">MRMSFGWLVGLLAGAALGATWGWFGNSYESGDSAIGTGLLGAIAGIIIGAIIDTVRFTQKRSGRP</sequence>
<name>A0ABN1EVC1_9ACTN</name>
<reference evidence="2 3" key="1">
    <citation type="journal article" date="2019" name="Int. J. Syst. Evol. Microbiol.">
        <title>The Global Catalogue of Microorganisms (GCM) 10K type strain sequencing project: providing services to taxonomists for standard genome sequencing and annotation.</title>
        <authorList>
            <consortium name="The Broad Institute Genomics Platform"/>
            <consortium name="The Broad Institute Genome Sequencing Center for Infectious Disease"/>
            <person name="Wu L."/>
            <person name="Ma J."/>
        </authorList>
    </citation>
    <scope>NUCLEOTIDE SEQUENCE [LARGE SCALE GENOMIC DNA]</scope>
    <source>
        <strain evidence="2 3">JCM 10667</strain>
    </source>
</reference>
<gene>
    <name evidence="2" type="ORF">GCM10009546_42500</name>
</gene>
<protein>
    <recommendedName>
        <fullName evidence="4">GlsB/YeaQ/YmgE family stress response membrane protein</fullName>
    </recommendedName>
</protein>
<dbReference type="Proteomes" id="UP001501427">
    <property type="component" value="Unassembled WGS sequence"/>
</dbReference>
<organism evidence="2 3">
    <name type="scientific">Actinomadura livida</name>
    <dbReference type="NCBI Taxonomy" id="79909"/>
    <lineage>
        <taxon>Bacteria</taxon>
        <taxon>Bacillati</taxon>
        <taxon>Actinomycetota</taxon>
        <taxon>Actinomycetes</taxon>
        <taxon>Streptosporangiales</taxon>
        <taxon>Thermomonosporaceae</taxon>
        <taxon>Actinomadura</taxon>
    </lineage>
</organism>
<evidence type="ECO:0008006" key="4">
    <source>
        <dbReference type="Google" id="ProtNLM"/>
    </source>
</evidence>